<dbReference type="EMBL" id="JBHUDO010000003">
    <property type="protein sequence ID" value="MFD1646883.1"/>
    <property type="molecule type" value="Genomic_DNA"/>
</dbReference>
<name>A0ABD6DP57_9EURY</name>
<evidence type="ECO:0000313" key="3">
    <source>
        <dbReference type="Proteomes" id="UP001597034"/>
    </source>
</evidence>
<evidence type="ECO:0000313" key="2">
    <source>
        <dbReference type="EMBL" id="MFD1646883.1"/>
    </source>
</evidence>
<reference evidence="2 3" key="1">
    <citation type="journal article" date="2019" name="Int. J. Syst. Evol. Microbiol.">
        <title>The Global Catalogue of Microorganisms (GCM) 10K type strain sequencing project: providing services to taxonomists for standard genome sequencing and annotation.</title>
        <authorList>
            <consortium name="The Broad Institute Genomics Platform"/>
            <consortium name="The Broad Institute Genome Sequencing Center for Infectious Disease"/>
            <person name="Wu L."/>
            <person name="Ma J."/>
        </authorList>
    </citation>
    <scope>NUCLEOTIDE SEQUENCE [LARGE SCALE GENOMIC DNA]</scope>
    <source>
        <strain evidence="2 3">CGMCC 1.10390</strain>
    </source>
</reference>
<dbReference type="RefSeq" id="WP_256401046.1">
    <property type="nucleotide sequence ID" value="NZ_JANHJR010000003.1"/>
</dbReference>
<protein>
    <submittedName>
        <fullName evidence="2">Uncharacterized protein</fullName>
    </submittedName>
</protein>
<keyword evidence="1" id="KW-0175">Coiled coil</keyword>
<dbReference type="AlphaFoldDB" id="A0ABD6DP57"/>
<organism evidence="2 3">
    <name type="scientific">Haloarchaeobius litoreus</name>
    <dbReference type="NCBI Taxonomy" id="755306"/>
    <lineage>
        <taxon>Archaea</taxon>
        <taxon>Methanobacteriati</taxon>
        <taxon>Methanobacteriota</taxon>
        <taxon>Stenosarchaea group</taxon>
        <taxon>Halobacteria</taxon>
        <taxon>Halobacteriales</taxon>
        <taxon>Halorubellaceae</taxon>
        <taxon>Haloarchaeobius</taxon>
    </lineage>
</organism>
<accession>A0ABD6DP57</accession>
<keyword evidence="3" id="KW-1185">Reference proteome</keyword>
<proteinExistence type="predicted"/>
<dbReference type="Proteomes" id="UP001597034">
    <property type="component" value="Unassembled WGS sequence"/>
</dbReference>
<gene>
    <name evidence="2" type="ORF">ACFSBL_14420</name>
</gene>
<feature type="coiled-coil region" evidence="1">
    <location>
        <begin position="74"/>
        <end position="119"/>
    </location>
</feature>
<evidence type="ECO:0000256" key="1">
    <source>
        <dbReference type="SAM" id="Coils"/>
    </source>
</evidence>
<comment type="caution">
    <text evidence="2">The sequence shown here is derived from an EMBL/GenBank/DDBJ whole genome shotgun (WGS) entry which is preliminary data.</text>
</comment>
<sequence>MSNKDSFEAQLHQMYDRYRREHLRERLDVLAQTMEETLLQQTVASAFFDETVRIDDDVKSDVEATVAELEAGEYDAVDEKLDALEADIQGVETRVSNRIQELRIAREDTVRAMRRLNERVDRVDSSQVAALESLLEQWDWKPQVYLDEHNTFESRRKEAEQYGSDMSMVFEMLKDDLFGVYDGTELRPIVDRLLDDERFELAQLTPTERQQLAESDLADYVELRLS</sequence>